<dbReference type="PANTHER" id="PTHR42896">
    <property type="entry name" value="XYLULOSE-1,5-BISPHOSPHATE (XUBP) PHOSPHATASE"/>
    <property type="match status" value="1"/>
</dbReference>
<dbReference type="NCBIfam" id="TIGR01509">
    <property type="entry name" value="HAD-SF-IA-v3"/>
    <property type="match status" value="1"/>
</dbReference>
<dbReference type="Proteomes" id="UP000584642">
    <property type="component" value="Unassembled WGS sequence"/>
</dbReference>
<dbReference type="InterPro" id="IPR023214">
    <property type="entry name" value="HAD_sf"/>
</dbReference>
<dbReference type="InterPro" id="IPR023198">
    <property type="entry name" value="PGP-like_dom2"/>
</dbReference>
<sequence>MLRALILDVDGTLAETEEAHRTAFNHAFAELALPWRWDQPLYRDLLGVAGGKERLRAFLEREEPGRATDALVAALHRRKTAHYTTAVARGDVPFRPGVAPLITQALVAGITLAIATTTSRVNVEALFAGNGDSPPLAAFAAVMTAEDAPAKKPDPQVYHRALDALALPPAACLAIEDSVNGLSAALAAGIPTLVTESAYTAGDDFTGALAVLTDLSSTGLDAIRRLHAGGDR</sequence>
<keyword evidence="2" id="KW-1185">Reference proteome</keyword>
<accession>A0ABX2T9X2</accession>
<dbReference type="PANTHER" id="PTHR42896:SF2">
    <property type="entry name" value="CBBY-LIKE PROTEIN"/>
    <property type="match status" value="1"/>
</dbReference>
<dbReference type="GO" id="GO:0016787">
    <property type="term" value="F:hydrolase activity"/>
    <property type="evidence" value="ECO:0007669"/>
    <property type="project" value="UniProtKB-KW"/>
</dbReference>
<dbReference type="InterPro" id="IPR036412">
    <property type="entry name" value="HAD-like_sf"/>
</dbReference>
<dbReference type="SUPFAM" id="SSF56784">
    <property type="entry name" value="HAD-like"/>
    <property type="match status" value="1"/>
</dbReference>
<dbReference type="Pfam" id="PF00702">
    <property type="entry name" value="Hydrolase"/>
    <property type="match status" value="1"/>
</dbReference>
<keyword evidence="1" id="KW-0378">Hydrolase</keyword>
<dbReference type="Gene3D" id="3.40.50.1000">
    <property type="entry name" value="HAD superfamily/HAD-like"/>
    <property type="match status" value="1"/>
</dbReference>
<protein>
    <submittedName>
        <fullName evidence="1">HAD-IA family hydrolase</fullName>
    </submittedName>
</protein>
<name>A0ABX2T9X2_9PROT</name>
<dbReference type="Gene3D" id="1.10.150.240">
    <property type="entry name" value="Putative phosphatase, domain 2"/>
    <property type="match status" value="1"/>
</dbReference>
<dbReference type="SFLD" id="SFLDG01129">
    <property type="entry name" value="C1.5:_HAD__Beta-PGM__Phosphata"/>
    <property type="match status" value="1"/>
</dbReference>
<dbReference type="PRINTS" id="PR00413">
    <property type="entry name" value="HADHALOGNASE"/>
</dbReference>
<organism evidence="1 2">
    <name type="scientific">Azospirillum oleiclasticum</name>
    <dbReference type="NCBI Taxonomy" id="2735135"/>
    <lineage>
        <taxon>Bacteria</taxon>
        <taxon>Pseudomonadati</taxon>
        <taxon>Pseudomonadota</taxon>
        <taxon>Alphaproteobacteria</taxon>
        <taxon>Rhodospirillales</taxon>
        <taxon>Azospirillaceae</taxon>
        <taxon>Azospirillum</taxon>
    </lineage>
</organism>
<evidence type="ECO:0000313" key="1">
    <source>
        <dbReference type="EMBL" id="NYZ19953.1"/>
    </source>
</evidence>
<dbReference type="InterPro" id="IPR006439">
    <property type="entry name" value="HAD-SF_hydro_IA"/>
</dbReference>
<proteinExistence type="predicted"/>
<dbReference type="InterPro" id="IPR044999">
    <property type="entry name" value="CbbY-like"/>
</dbReference>
<dbReference type="SFLD" id="SFLDS00003">
    <property type="entry name" value="Haloacid_Dehalogenase"/>
    <property type="match status" value="1"/>
</dbReference>
<comment type="caution">
    <text evidence="1">The sequence shown here is derived from an EMBL/GenBank/DDBJ whole genome shotgun (WGS) entry which is preliminary data.</text>
</comment>
<dbReference type="EMBL" id="JABFDB010000004">
    <property type="protein sequence ID" value="NYZ19953.1"/>
    <property type="molecule type" value="Genomic_DNA"/>
</dbReference>
<dbReference type="RefSeq" id="WP_180281707.1">
    <property type="nucleotide sequence ID" value="NZ_JABFDB010000004.1"/>
</dbReference>
<evidence type="ECO:0000313" key="2">
    <source>
        <dbReference type="Proteomes" id="UP000584642"/>
    </source>
</evidence>
<gene>
    <name evidence="1" type="ORF">HND93_09530</name>
</gene>
<reference evidence="1 2" key="1">
    <citation type="submission" date="2020-05" db="EMBL/GenBank/DDBJ databases">
        <title>Azospirillum oleiclasticum sp. nov, a nitrogen-fixing and heavy crude oil-emulsifying bacterium isolated from the crude oil of Yumen Oilfield.</title>
        <authorList>
            <person name="Wu D."/>
            <person name="Cai M."/>
            <person name="Zhang X."/>
        </authorList>
    </citation>
    <scope>NUCLEOTIDE SEQUENCE [LARGE SCALE GENOMIC DNA]</scope>
    <source>
        <strain evidence="1 2">ROY-1-1-2</strain>
    </source>
</reference>